<accession>A0A0N5AFH0</accession>
<sequence length="80" mass="8821">MRMGVIVIYECKEDFDGTDTKVTKLATSEKGSCVEMYSAYACYEAATFDIMLLLEGYNKIIAFSGTHSIDCNCVNHSSSV</sequence>
<keyword evidence="1" id="KW-1185">Reference proteome</keyword>
<reference evidence="2" key="1">
    <citation type="submission" date="2017-02" db="UniProtKB">
        <authorList>
            <consortium name="WormBaseParasite"/>
        </authorList>
    </citation>
    <scope>IDENTIFICATION</scope>
</reference>
<name>A0A0N5AFH0_9BILA</name>
<dbReference type="WBParaSite" id="SMUV_0000302401-mRNA-1">
    <property type="protein sequence ID" value="SMUV_0000302401-mRNA-1"/>
    <property type="gene ID" value="SMUV_0000302401"/>
</dbReference>
<proteinExistence type="predicted"/>
<organism evidence="1 2">
    <name type="scientific">Syphacia muris</name>
    <dbReference type="NCBI Taxonomy" id="451379"/>
    <lineage>
        <taxon>Eukaryota</taxon>
        <taxon>Metazoa</taxon>
        <taxon>Ecdysozoa</taxon>
        <taxon>Nematoda</taxon>
        <taxon>Chromadorea</taxon>
        <taxon>Rhabditida</taxon>
        <taxon>Spirurina</taxon>
        <taxon>Oxyuridomorpha</taxon>
        <taxon>Oxyuroidea</taxon>
        <taxon>Oxyuridae</taxon>
        <taxon>Syphacia</taxon>
    </lineage>
</organism>
<evidence type="ECO:0000313" key="1">
    <source>
        <dbReference type="Proteomes" id="UP000046393"/>
    </source>
</evidence>
<protein>
    <submittedName>
        <fullName evidence="2">Dirigent protein</fullName>
    </submittedName>
</protein>
<dbReference type="AlphaFoldDB" id="A0A0N5AFH0"/>
<evidence type="ECO:0000313" key="2">
    <source>
        <dbReference type="WBParaSite" id="SMUV_0000302401-mRNA-1"/>
    </source>
</evidence>
<dbReference type="Proteomes" id="UP000046393">
    <property type="component" value="Unplaced"/>
</dbReference>